<comment type="caution">
    <text evidence="1">The sequence shown here is derived from an EMBL/GenBank/DDBJ whole genome shotgun (WGS) entry which is preliminary data.</text>
</comment>
<accession>X1FZJ7</accession>
<dbReference type="EMBL" id="BARU01017927">
    <property type="protein sequence ID" value="GAH50432.1"/>
    <property type="molecule type" value="Genomic_DNA"/>
</dbReference>
<name>X1FZJ7_9ZZZZ</name>
<sequence>MFIKMNGALRTVFNTLATANAIIKVDLGFRTRVHLHFTSPRATTHTQIFQGTSKTG</sequence>
<reference evidence="1" key="1">
    <citation type="journal article" date="2014" name="Front. Microbiol.">
        <title>High frequency of phylogenetically diverse reductive dehalogenase-homologous genes in deep subseafloor sedimentary metagenomes.</title>
        <authorList>
            <person name="Kawai M."/>
            <person name="Futagami T."/>
            <person name="Toyoda A."/>
            <person name="Takaki Y."/>
            <person name="Nishi S."/>
            <person name="Hori S."/>
            <person name="Arai W."/>
            <person name="Tsubouchi T."/>
            <person name="Morono Y."/>
            <person name="Uchiyama I."/>
            <person name="Ito T."/>
            <person name="Fujiyama A."/>
            <person name="Inagaki F."/>
            <person name="Takami H."/>
        </authorList>
    </citation>
    <scope>NUCLEOTIDE SEQUENCE</scope>
    <source>
        <strain evidence="1">Expedition CK06-06</strain>
    </source>
</reference>
<feature type="non-terminal residue" evidence="1">
    <location>
        <position position="56"/>
    </location>
</feature>
<evidence type="ECO:0000313" key="1">
    <source>
        <dbReference type="EMBL" id="GAH50432.1"/>
    </source>
</evidence>
<organism evidence="1">
    <name type="scientific">marine sediment metagenome</name>
    <dbReference type="NCBI Taxonomy" id="412755"/>
    <lineage>
        <taxon>unclassified sequences</taxon>
        <taxon>metagenomes</taxon>
        <taxon>ecological metagenomes</taxon>
    </lineage>
</organism>
<dbReference type="AlphaFoldDB" id="X1FZJ7"/>
<protein>
    <submittedName>
        <fullName evidence="1">Uncharacterized protein</fullName>
    </submittedName>
</protein>
<proteinExistence type="predicted"/>
<gene>
    <name evidence="1" type="ORF">S03H2_29681</name>
</gene>